<dbReference type="Proteomes" id="UP000029723">
    <property type="component" value="Unassembled WGS sequence"/>
</dbReference>
<evidence type="ECO:0000313" key="8">
    <source>
        <dbReference type="Proteomes" id="UP000029723"/>
    </source>
</evidence>
<evidence type="ECO:0000256" key="5">
    <source>
        <dbReference type="RuleBase" id="RU003825"/>
    </source>
</evidence>
<dbReference type="SUPFAM" id="SSF52540">
    <property type="entry name" value="P-loop containing nucleoside triphosphate hydrolases"/>
    <property type="match status" value="1"/>
</dbReference>
<organism evidence="7 8">
    <name type="scientific">Hoylesella timonensis S9-PR14</name>
    <dbReference type="NCBI Taxonomy" id="1401062"/>
    <lineage>
        <taxon>Bacteria</taxon>
        <taxon>Pseudomonadati</taxon>
        <taxon>Bacteroidota</taxon>
        <taxon>Bacteroidia</taxon>
        <taxon>Bacteroidales</taxon>
        <taxon>Prevotellaceae</taxon>
        <taxon>Hoylesella</taxon>
    </lineage>
</organism>
<gene>
    <name evidence="7" type="ORF">HMPREF9304_13870</name>
</gene>
<dbReference type="OrthoDB" id="9777642at2"/>
<keyword evidence="2 5" id="KW-0808">Transferase</keyword>
<dbReference type="GO" id="GO:0044211">
    <property type="term" value="P:CTP salvage"/>
    <property type="evidence" value="ECO:0007669"/>
    <property type="project" value="UniProtKB-UniPathway"/>
</dbReference>
<evidence type="ECO:0000313" key="7">
    <source>
        <dbReference type="EMBL" id="KGI20817.1"/>
    </source>
</evidence>
<feature type="domain" description="Phosphoribulokinase/uridine kinase" evidence="6">
    <location>
        <begin position="12"/>
        <end position="195"/>
    </location>
</feature>
<evidence type="ECO:0000256" key="4">
    <source>
        <dbReference type="ARBA" id="ARBA00022777"/>
    </source>
</evidence>
<dbReference type="EC" id="2.7.1.48" evidence="5"/>
<dbReference type="GO" id="GO:0005737">
    <property type="term" value="C:cytoplasm"/>
    <property type="evidence" value="ECO:0007669"/>
    <property type="project" value="UniProtKB-SubCell"/>
</dbReference>
<evidence type="ECO:0000256" key="1">
    <source>
        <dbReference type="ARBA" id="ARBA00004690"/>
    </source>
</evidence>
<dbReference type="NCBIfam" id="NF004018">
    <property type="entry name" value="PRK05480.1"/>
    <property type="match status" value="1"/>
</dbReference>
<keyword evidence="3 5" id="KW-0547">Nucleotide-binding</keyword>
<dbReference type="AlphaFoldDB" id="A0A098YNF3"/>
<dbReference type="UniPathway" id="UPA00579">
    <property type="reaction ID" value="UER00640"/>
</dbReference>
<dbReference type="EMBL" id="JRPQ01000277">
    <property type="protein sequence ID" value="KGI20817.1"/>
    <property type="molecule type" value="Genomic_DNA"/>
</dbReference>
<keyword evidence="5" id="KW-0963">Cytoplasm</keyword>
<evidence type="ECO:0000256" key="3">
    <source>
        <dbReference type="ARBA" id="ARBA00022741"/>
    </source>
</evidence>
<keyword evidence="5" id="KW-0067">ATP-binding</keyword>
<keyword evidence="4 5" id="KW-0418">Kinase</keyword>
<dbReference type="GO" id="GO:0004849">
    <property type="term" value="F:uridine kinase activity"/>
    <property type="evidence" value="ECO:0007669"/>
    <property type="project" value="UniProtKB-EC"/>
</dbReference>
<dbReference type="InterPro" id="IPR000764">
    <property type="entry name" value="Uridine_kinase-like"/>
</dbReference>
<dbReference type="InterPro" id="IPR027417">
    <property type="entry name" value="P-loop_NTPase"/>
</dbReference>
<dbReference type="NCBIfam" id="TIGR00235">
    <property type="entry name" value="udk"/>
    <property type="match status" value="1"/>
</dbReference>
<comment type="similarity">
    <text evidence="5">Belongs to the uridine kinase family.</text>
</comment>
<proteinExistence type="inferred from homology"/>
<name>A0A098YNF3_9BACT</name>
<comment type="catalytic activity">
    <reaction evidence="5">
        <text>uridine + ATP = UMP + ADP + H(+)</text>
        <dbReference type="Rhea" id="RHEA:16825"/>
        <dbReference type="ChEBI" id="CHEBI:15378"/>
        <dbReference type="ChEBI" id="CHEBI:16704"/>
        <dbReference type="ChEBI" id="CHEBI:30616"/>
        <dbReference type="ChEBI" id="CHEBI:57865"/>
        <dbReference type="ChEBI" id="CHEBI:456216"/>
        <dbReference type="EC" id="2.7.1.48"/>
    </reaction>
</comment>
<dbReference type="Gene3D" id="3.40.50.300">
    <property type="entry name" value="P-loop containing nucleotide triphosphate hydrolases"/>
    <property type="match status" value="1"/>
</dbReference>
<comment type="catalytic activity">
    <reaction evidence="5">
        <text>cytidine + ATP = CMP + ADP + H(+)</text>
        <dbReference type="Rhea" id="RHEA:24674"/>
        <dbReference type="ChEBI" id="CHEBI:15378"/>
        <dbReference type="ChEBI" id="CHEBI:17562"/>
        <dbReference type="ChEBI" id="CHEBI:30616"/>
        <dbReference type="ChEBI" id="CHEBI:60377"/>
        <dbReference type="ChEBI" id="CHEBI:456216"/>
        <dbReference type="EC" id="2.7.1.48"/>
    </reaction>
</comment>
<dbReference type="GO" id="GO:0044206">
    <property type="term" value="P:UMP salvage"/>
    <property type="evidence" value="ECO:0007669"/>
    <property type="project" value="UniProtKB-UniPathway"/>
</dbReference>
<dbReference type="PANTHER" id="PTHR10285">
    <property type="entry name" value="URIDINE KINASE"/>
    <property type="match status" value="1"/>
</dbReference>
<comment type="pathway">
    <text evidence="1 5">Pyrimidine metabolism; UMP biosynthesis via salvage pathway; UMP from uridine: step 1/1.</text>
</comment>
<evidence type="ECO:0000256" key="2">
    <source>
        <dbReference type="ARBA" id="ARBA00022679"/>
    </source>
</evidence>
<reference evidence="7 8" key="1">
    <citation type="submission" date="2014-07" db="EMBL/GenBank/DDBJ databases">
        <authorList>
            <person name="McCorrison J."/>
            <person name="Sanka R."/>
            <person name="Torralba M."/>
            <person name="Gillis M."/>
            <person name="Haft D.H."/>
            <person name="Methe B."/>
            <person name="Sutton G."/>
            <person name="Nelson K.E."/>
        </authorList>
    </citation>
    <scope>NUCLEOTIDE SEQUENCE [LARGE SCALE GENOMIC DNA]</scope>
    <source>
        <strain evidence="7 8">S9-PR14</strain>
    </source>
</reference>
<dbReference type="GO" id="GO:0005524">
    <property type="term" value="F:ATP binding"/>
    <property type="evidence" value="ECO:0007669"/>
    <property type="project" value="UniProtKB-KW"/>
</dbReference>
<dbReference type="UniPathway" id="UPA00574">
    <property type="reaction ID" value="UER00637"/>
</dbReference>
<dbReference type="InterPro" id="IPR006083">
    <property type="entry name" value="PRK/URK"/>
</dbReference>
<comment type="caution">
    <text evidence="7">The sequence shown here is derived from an EMBL/GenBank/DDBJ whole genome shotgun (WGS) entry which is preliminary data.</text>
</comment>
<protein>
    <recommendedName>
        <fullName evidence="5">Uridine kinase</fullName>
        <ecNumber evidence="5">2.7.1.48</ecNumber>
    </recommendedName>
</protein>
<dbReference type="PRINTS" id="PR00988">
    <property type="entry name" value="URIDINKINASE"/>
</dbReference>
<comment type="subcellular location">
    <subcellularLocation>
        <location evidence="5">Cytoplasm</location>
    </subcellularLocation>
</comment>
<comment type="pathway">
    <text evidence="5">Pyrimidine metabolism; CTP biosynthesis via salvage pathway; CTP from cytidine: step 1/3.</text>
</comment>
<dbReference type="CDD" id="cd02023">
    <property type="entry name" value="UMPK"/>
    <property type="match status" value="1"/>
</dbReference>
<dbReference type="RefSeq" id="WP_036929915.1">
    <property type="nucleotide sequence ID" value="NZ_JRPQ01000277.1"/>
</dbReference>
<evidence type="ECO:0000259" key="6">
    <source>
        <dbReference type="Pfam" id="PF00485"/>
    </source>
</evidence>
<sequence length="213" mass="24388">MFPLEFNNKITVIGIAGGTGSGKTTVVRKLVEALPPAYVAVVPLDSYYNDTSEMTEEERHAINFDHPDAFDWKLLIKQVNLLRSGESIEQPTYSYIKCNRLPETIHVDPKPVIIIEGIMTLLNKRLREMMDLKVFVDCDSDERLIRNIQRDIVERGRDVSMVVNRYLEVLKPMHEQFIEPTKRFADVIIPQGGDNIKGIDILSKYVERLVLMG</sequence>
<accession>A0A098YNF3</accession>
<dbReference type="Pfam" id="PF00485">
    <property type="entry name" value="PRK"/>
    <property type="match status" value="1"/>
</dbReference>
<dbReference type="GO" id="GO:0043771">
    <property type="term" value="F:cytidine kinase activity"/>
    <property type="evidence" value="ECO:0007669"/>
    <property type="project" value="RHEA"/>
</dbReference>